<accession>A0ABX3P840</accession>
<evidence type="ECO:0008006" key="3">
    <source>
        <dbReference type="Google" id="ProtNLM"/>
    </source>
</evidence>
<name>A0ABX3P840_9HYPH</name>
<sequence length="135" mass="14951">MNQLKPIPARSAVSSILADIDHMSDVAALDLAASLLPNALAVRIAAIGKKIAQDQAEQVSPFAHRNELIREHSRSCLPPGMSLRKRAQEIERDFARASCTDAPTSPRILSARMIWLFCEGKTPRARRIIDILRED</sequence>
<comment type="caution">
    <text evidence="1">The sequence shown here is derived from an EMBL/GenBank/DDBJ whole genome shotgun (WGS) entry which is preliminary data.</text>
</comment>
<gene>
    <name evidence="1" type="ORF">BTR14_20575</name>
</gene>
<dbReference type="RefSeq" id="WP_081177537.1">
    <property type="nucleotide sequence ID" value="NZ_MSPX01000023.1"/>
</dbReference>
<organism evidence="1 2">
    <name type="scientific">Xaviernesmea rhizosphaerae</name>
    <dbReference type="NCBI Taxonomy" id="1672749"/>
    <lineage>
        <taxon>Bacteria</taxon>
        <taxon>Pseudomonadati</taxon>
        <taxon>Pseudomonadota</taxon>
        <taxon>Alphaproteobacteria</taxon>
        <taxon>Hyphomicrobiales</taxon>
        <taxon>Rhizobiaceae</taxon>
        <taxon>Rhizobium/Agrobacterium group</taxon>
        <taxon>Xaviernesmea</taxon>
    </lineage>
</organism>
<evidence type="ECO:0000313" key="2">
    <source>
        <dbReference type="Proteomes" id="UP000192652"/>
    </source>
</evidence>
<keyword evidence="2" id="KW-1185">Reference proteome</keyword>
<evidence type="ECO:0000313" key="1">
    <source>
        <dbReference type="EMBL" id="OQP84200.1"/>
    </source>
</evidence>
<dbReference type="Proteomes" id="UP000192652">
    <property type="component" value="Unassembled WGS sequence"/>
</dbReference>
<dbReference type="EMBL" id="MSPX01000023">
    <property type="protein sequence ID" value="OQP84200.1"/>
    <property type="molecule type" value="Genomic_DNA"/>
</dbReference>
<protein>
    <recommendedName>
        <fullName evidence="3">DUF222 domain-containing protein</fullName>
    </recommendedName>
</protein>
<proteinExistence type="predicted"/>
<reference evidence="1 2" key="1">
    <citation type="journal article" date="2017" name="Antonie Van Leeuwenhoek">
        <title>Rhizobium rhizosphaerae sp. nov., a novel species isolated from rice rhizosphere.</title>
        <authorList>
            <person name="Zhao J.J."/>
            <person name="Zhang J."/>
            <person name="Zhang R.J."/>
            <person name="Zhang C.W."/>
            <person name="Yin H.Q."/>
            <person name="Zhang X.X."/>
        </authorList>
    </citation>
    <scope>NUCLEOTIDE SEQUENCE [LARGE SCALE GENOMIC DNA]</scope>
    <source>
        <strain evidence="1 2">RD15</strain>
    </source>
</reference>